<dbReference type="HOGENOM" id="CLU_055621_0_0_6"/>
<dbReference type="STRING" id="1445510.YC6258_04447"/>
<protein>
    <submittedName>
        <fullName evidence="2">Putative membrane protein</fullName>
    </submittedName>
</protein>
<feature type="transmembrane region" description="Helical" evidence="1">
    <location>
        <begin position="123"/>
        <end position="141"/>
    </location>
</feature>
<feature type="transmembrane region" description="Helical" evidence="1">
    <location>
        <begin position="194"/>
        <end position="215"/>
    </location>
</feature>
<evidence type="ECO:0000313" key="2">
    <source>
        <dbReference type="EMBL" id="AJQ96479.1"/>
    </source>
</evidence>
<gene>
    <name evidence="2" type="ORF">YC6258_04447</name>
</gene>
<feature type="transmembrane region" description="Helical" evidence="1">
    <location>
        <begin position="67"/>
        <end position="91"/>
    </location>
</feature>
<feature type="transmembrane region" description="Helical" evidence="1">
    <location>
        <begin position="98"/>
        <end position="117"/>
    </location>
</feature>
<evidence type="ECO:0000313" key="3">
    <source>
        <dbReference type="Proteomes" id="UP000032266"/>
    </source>
</evidence>
<feature type="transmembrane region" description="Helical" evidence="1">
    <location>
        <begin position="153"/>
        <end position="182"/>
    </location>
</feature>
<dbReference type="KEGG" id="gsn:YC6258_04447"/>
<keyword evidence="3" id="KW-1185">Reference proteome</keyword>
<name>A0A0C5W1B8_9GAMM</name>
<dbReference type="InterPro" id="IPR007163">
    <property type="entry name" value="VCA0040-like"/>
</dbReference>
<dbReference type="PANTHER" id="PTHR37308">
    <property type="entry name" value="INTEGRAL MEMBRANE PROTEIN"/>
    <property type="match status" value="1"/>
</dbReference>
<reference evidence="2 3" key="1">
    <citation type="submission" date="2014-01" db="EMBL/GenBank/DDBJ databases">
        <title>Full genme sequencing of cellulolytic bacterium Gynuella sunshinyii YC6258T gen. nov., sp. nov.</title>
        <authorList>
            <person name="Khan H."/>
            <person name="Chung E.J."/>
            <person name="Chung Y.R."/>
        </authorList>
    </citation>
    <scope>NUCLEOTIDE SEQUENCE [LARGE SCALE GENOMIC DNA]</scope>
    <source>
        <strain evidence="2 3">YC6258</strain>
    </source>
</reference>
<dbReference type="EMBL" id="CP007142">
    <property type="protein sequence ID" value="AJQ96479.1"/>
    <property type="molecule type" value="Genomic_DNA"/>
</dbReference>
<keyword evidence="1" id="KW-0812">Transmembrane</keyword>
<evidence type="ECO:0000256" key="1">
    <source>
        <dbReference type="SAM" id="Phobius"/>
    </source>
</evidence>
<feature type="transmembrane region" description="Helical" evidence="1">
    <location>
        <begin position="222"/>
        <end position="244"/>
    </location>
</feature>
<dbReference type="AlphaFoldDB" id="A0A0C5W1B8"/>
<dbReference type="Proteomes" id="UP000032266">
    <property type="component" value="Chromosome"/>
</dbReference>
<keyword evidence="1" id="KW-0472">Membrane</keyword>
<feature type="transmembrane region" description="Helical" evidence="1">
    <location>
        <begin position="264"/>
        <end position="282"/>
    </location>
</feature>
<dbReference type="PANTHER" id="PTHR37308:SF1">
    <property type="entry name" value="POLYPRENYL-PHOSPHATE TRANSPORTER"/>
    <property type="match status" value="1"/>
</dbReference>
<accession>A0A0C5W1B8</accession>
<feature type="transmembrane region" description="Helical" evidence="1">
    <location>
        <begin position="12"/>
        <end position="35"/>
    </location>
</feature>
<proteinExistence type="predicted"/>
<organism evidence="2 3">
    <name type="scientific">Gynuella sunshinyii YC6258</name>
    <dbReference type="NCBI Taxonomy" id="1445510"/>
    <lineage>
        <taxon>Bacteria</taxon>
        <taxon>Pseudomonadati</taxon>
        <taxon>Pseudomonadota</taxon>
        <taxon>Gammaproteobacteria</taxon>
        <taxon>Oceanospirillales</taxon>
        <taxon>Saccharospirillaceae</taxon>
        <taxon>Gynuella</taxon>
    </lineage>
</organism>
<keyword evidence="1" id="KW-1133">Transmembrane helix</keyword>
<sequence>MKQYLGVFLKGFCMGCADIVPGVSGGTIALISGIYQRLLKALSSFDLVALRLLFQGRFKSLLDHVDAAFIASLLSGILLAVVTMANILSYLLANYSPVVWGFFSGLVLASTVFLVRGHSQWRLSFWLPFCCGMVLPIALALTQPGHIEPTLLIVFLSAVLAICAMVLPGISGSFILLMLGMYEHVLRAVGELDLLFLIVFMAGCAVGILSFSRLISFLLEKYTMPVMAVLTGILAGSILKLWPWQFDGRFLLPADYSLAHSTPNFLFVTAIAWIMGMVVILLSQRLLERNEKNIE</sequence>
<dbReference type="OrthoDB" id="9793746at2"/>
<dbReference type="RefSeq" id="WP_044618478.1">
    <property type="nucleotide sequence ID" value="NZ_CP007142.1"/>
</dbReference>
<dbReference type="Pfam" id="PF04018">
    <property type="entry name" value="VCA0040-like"/>
    <property type="match status" value="1"/>
</dbReference>